<keyword evidence="3" id="KW-1185">Reference proteome</keyword>
<evidence type="ECO:0000313" key="3">
    <source>
        <dbReference type="Proteomes" id="UP001596045"/>
    </source>
</evidence>
<name>A0ABW0M989_9BURK</name>
<comment type="caution">
    <text evidence="2">The sequence shown here is derived from an EMBL/GenBank/DDBJ whole genome shotgun (WGS) entry which is preliminary data.</text>
</comment>
<keyword evidence="1" id="KW-0812">Transmembrane</keyword>
<accession>A0ABW0M989</accession>
<keyword evidence="1" id="KW-0472">Membrane</keyword>
<evidence type="ECO:0000256" key="1">
    <source>
        <dbReference type="SAM" id="Phobius"/>
    </source>
</evidence>
<feature type="transmembrane region" description="Helical" evidence="1">
    <location>
        <begin position="20"/>
        <end position="41"/>
    </location>
</feature>
<evidence type="ECO:0000313" key="2">
    <source>
        <dbReference type="EMBL" id="MFC5474778.1"/>
    </source>
</evidence>
<keyword evidence="1" id="KW-1133">Transmembrane helix</keyword>
<organism evidence="2 3">
    <name type="scientific">Paraherbaspirillum soli</name>
    <dbReference type="NCBI Taxonomy" id="631222"/>
    <lineage>
        <taxon>Bacteria</taxon>
        <taxon>Pseudomonadati</taxon>
        <taxon>Pseudomonadota</taxon>
        <taxon>Betaproteobacteria</taxon>
        <taxon>Burkholderiales</taxon>
        <taxon>Oxalobacteraceae</taxon>
        <taxon>Paraherbaspirillum</taxon>
    </lineage>
</organism>
<dbReference type="EMBL" id="JBHSMT010000023">
    <property type="protein sequence ID" value="MFC5474778.1"/>
    <property type="molecule type" value="Genomic_DNA"/>
</dbReference>
<dbReference type="Proteomes" id="UP001596045">
    <property type="component" value="Unassembled WGS sequence"/>
</dbReference>
<protein>
    <submittedName>
        <fullName evidence="2">Uncharacterized protein</fullName>
    </submittedName>
</protein>
<sequence length="48" mass="5368">MTSARTFRNLKAKKNSPGNVTALLLVFLLTIAWYIGILGLGKYENLTR</sequence>
<proteinExistence type="predicted"/>
<dbReference type="RefSeq" id="WP_378997888.1">
    <property type="nucleotide sequence ID" value="NZ_JBHSMT010000023.1"/>
</dbReference>
<reference evidence="3" key="1">
    <citation type="journal article" date="2019" name="Int. J. Syst. Evol. Microbiol.">
        <title>The Global Catalogue of Microorganisms (GCM) 10K type strain sequencing project: providing services to taxonomists for standard genome sequencing and annotation.</title>
        <authorList>
            <consortium name="The Broad Institute Genomics Platform"/>
            <consortium name="The Broad Institute Genome Sequencing Center for Infectious Disease"/>
            <person name="Wu L."/>
            <person name="Ma J."/>
        </authorList>
    </citation>
    <scope>NUCLEOTIDE SEQUENCE [LARGE SCALE GENOMIC DNA]</scope>
    <source>
        <strain evidence="3">JCM 17066</strain>
    </source>
</reference>
<gene>
    <name evidence="2" type="ORF">ACFPM8_12510</name>
</gene>